<feature type="domain" description="Fibronectin type-III" evidence="4">
    <location>
        <begin position="785"/>
        <end position="890"/>
    </location>
</feature>
<gene>
    <name evidence="5" type="ORF">J4051_15595</name>
</gene>
<dbReference type="PANTHER" id="PTHR46708:SF11">
    <property type="entry name" value="RECEPTOR-TYPE TYROSINE-PROTEIN PHOSPHATASE ETA-LIKE"/>
    <property type="match status" value="1"/>
</dbReference>
<evidence type="ECO:0000313" key="6">
    <source>
        <dbReference type="Proteomes" id="UP000681315"/>
    </source>
</evidence>
<dbReference type="InterPro" id="IPR050991">
    <property type="entry name" value="ECM_Regulatory_Proteins"/>
</dbReference>
<feature type="region of interest" description="Disordered" evidence="3">
    <location>
        <begin position="61"/>
        <end position="80"/>
    </location>
</feature>
<comment type="caution">
    <text evidence="5">The sequence shown here is derived from an EMBL/GenBank/DDBJ whole genome shotgun (WGS) entry which is preliminary data.</text>
</comment>
<dbReference type="Pfam" id="PF18962">
    <property type="entry name" value="Por_Secre_tail"/>
    <property type="match status" value="1"/>
</dbReference>
<evidence type="ECO:0000256" key="3">
    <source>
        <dbReference type="SAM" id="MobiDB-lite"/>
    </source>
</evidence>
<reference evidence="5 6" key="1">
    <citation type="submission" date="2021-03" db="EMBL/GenBank/DDBJ databases">
        <title>Gelidibacter sp. nov., isolated from costal sediment.</title>
        <authorList>
            <person name="Lun K.-Y."/>
        </authorList>
    </citation>
    <scope>NUCLEOTIDE SEQUENCE [LARGE SCALE GENOMIC DNA]</scope>
    <source>
        <strain evidence="5 6">DF109</strain>
    </source>
</reference>
<dbReference type="PANTHER" id="PTHR46708">
    <property type="entry name" value="TENASCIN"/>
    <property type="match status" value="1"/>
</dbReference>
<feature type="domain" description="Fibronectin type-III" evidence="4">
    <location>
        <begin position="692"/>
        <end position="782"/>
    </location>
</feature>
<dbReference type="SUPFAM" id="SSF49265">
    <property type="entry name" value="Fibronectin type III"/>
    <property type="match status" value="4"/>
</dbReference>
<dbReference type="NCBIfam" id="TIGR04183">
    <property type="entry name" value="Por_Secre_tail"/>
    <property type="match status" value="1"/>
</dbReference>
<dbReference type="InterPro" id="IPR003961">
    <property type="entry name" value="FN3_dom"/>
</dbReference>
<protein>
    <submittedName>
        <fullName evidence="5">Fibronectin type III domain-containing protein</fullName>
    </submittedName>
</protein>
<dbReference type="RefSeq" id="WP_208234812.1">
    <property type="nucleotide sequence ID" value="NZ_JAGEVG010000020.1"/>
</dbReference>
<feature type="domain" description="Fibronectin type-III" evidence="4">
    <location>
        <begin position="1053"/>
        <end position="1144"/>
    </location>
</feature>
<dbReference type="PROSITE" id="PS50853">
    <property type="entry name" value="FN3"/>
    <property type="match status" value="5"/>
</dbReference>
<evidence type="ECO:0000313" key="5">
    <source>
        <dbReference type="EMBL" id="MBO3099704.1"/>
    </source>
</evidence>
<dbReference type="Pfam" id="PF00041">
    <property type="entry name" value="fn3"/>
    <property type="match status" value="2"/>
</dbReference>
<sequence>MKNLTRNGLPWHGVVLKVLLVTVLVFTFAFTTANAQIAGEVCENPIVISSLPFTHSGNTGDYGDHYGSSDKPPRADGAIGDPSSSFLRGDDVVYAFTPSEDNTIDISVTKQRENTGVFIFTGCPFESTVGGDSSQNIENLNVYQLPVTSGVTYYIVISTDRYPQKTPYTLNITSCKRPTNLVVDNVMPTSAELSWASDADLGDIYLVRSYKPAPTVSSIPTHSDASAPLTVDNLTPGIEYHAYLRANCGEQDGVSEWSDPIRFSTTCDPVSIPYTENFDVFGTGAYWFPQCWERPVVNNSTAINMFPSISGHYQTSSFPNTLRFYSQTGTPTYVVSPSFAEDISNLRVKFTLKREEVRSGTIDVGVMSDANDISTFELVATIDPDNNDFTEYYFDLNQVSLSGSGNYIALRHNSNSAYYDYHLDDFEVNLIPPCPEPTNATIANITTNSAVFSWETDTDHSDVYFAEAGGAAPNENTTPTASNVNSPLTLDQLTSNTSYDAYVRVNCGAEDGVSAWTGPVKFITRCTATDTPFLQNFESVTVPNIPNCGSLEANNGDGWVTYSLNTFGFKGNVLRHKNTNVGDGPVDSWYFTQGINLEAGVDYLISYVYANNSYERIEKLKVAYGTAANSSAMTEELADHEFSIKDAHKNEIVFSVDNDGVYYFGFQSHSDEDKFWIYLDDIFIDVVRTCPVPSEVVVDNIETRQAQVSWTSTGQDQWEVLYGESGFNHLEDGTSVTVQGSSNTTLVNLISETSYDVYLRTVCAVEDESYWVGPQTFKTQISCPRPTNIQIDDVSHDSAKISWEAGSNENEWIVYYGGVIRYDPENERLISFDPEKGEGESVTVQGNPEVILTGLNPAEEYQVYVVAVCAEDDRSSIPSSAMARFITELEGGYCMVYPENVHPITNVEFATIKNLQLGGSSGPGFQDFTSMVAEVNAGDTYTINIEGNTIEYRNSFTVFIDWNQDGEFNNDDERYEVGTIYRSNGFDDKVISMDIQVPEEAVNGMTRMRVMCRGEDQNSEYVPNACELPRSLGQVEAYTVKVSSGVDPVDCPTPTNLTLGTVTFDGDGAHLPVSWTPGGNETQWELSYLNTNDATDSGSAMVSNTPETILDLTTGQGYSIKVRSTCGSTNSAWTEVAEMTLGMDDPVFPNFTYYPNPVKNQLTLQSGVLIENVEVYNLLGQKVIEVMPNTLEVHLDTNQLQSAVYLMKVSIDGSQKTFRIVKK</sequence>
<dbReference type="InterPro" id="IPR026444">
    <property type="entry name" value="Secre_tail"/>
</dbReference>
<keyword evidence="6" id="KW-1185">Reference proteome</keyword>
<dbReference type="InterPro" id="IPR045474">
    <property type="entry name" value="GEVED"/>
</dbReference>
<dbReference type="InterPro" id="IPR036116">
    <property type="entry name" value="FN3_sf"/>
</dbReference>
<dbReference type="Gene3D" id="2.60.120.200">
    <property type="match status" value="2"/>
</dbReference>
<feature type="domain" description="Fibronectin type-III" evidence="4">
    <location>
        <begin position="436"/>
        <end position="530"/>
    </location>
</feature>
<keyword evidence="1" id="KW-0732">Signal</keyword>
<organism evidence="5 6">
    <name type="scientific">Gelidibacter pelagius</name>
    <dbReference type="NCBI Taxonomy" id="2819985"/>
    <lineage>
        <taxon>Bacteria</taxon>
        <taxon>Pseudomonadati</taxon>
        <taxon>Bacteroidota</taxon>
        <taxon>Flavobacteriia</taxon>
        <taxon>Flavobacteriales</taxon>
        <taxon>Flavobacteriaceae</taxon>
        <taxon>Gelidibacter</taxon>
    </lineage>
</organism>
<accession>A0ABS3SVG4</accession>
<dbReference type="CDD" id="cd00063">
    <property type="entry name" value="FN3"/>
    <property type="match status" value="2"/>
</dbReference>
<dbReference type="EMBL" id="JAGEVG010000020">
    <property type="protein sequence ID" value="MBO3099704.1"/>
    <property type="molecule type" value="Genomic_DNA"/>
</dbReference>
<dbReference type="Proteomes" id="UP000681315">
    <property type="component" value="Unassembled WGS sequence"/>
</dbReference>
<dbReference type="InterPro" id="IPR013783">
    <property type="entry name" value="Ig-like_fold"/>
</dbReference>
<evidence type="ECO:0000259" key="4">
    <source>
        <dbReference type="PROSITE" id="PS50853"/>
    </source>
</evidence>
<dbReference type="SMART" id="SM00060">
    <property type="entry name" value="FN3"/>
    <property type="match status" value="5"/>
</dbReference>
<evidence type="ECO:0000256" key="1">
    <source>
        <dbReference type="ARBA" id="ARBA00022729"/>
    </source>
</evidence>
<proteinExistence type="predicted"/>
<feature type="domain" description="Fibronectin type-III" evidence="4">
    <location>
        <begin position="177"/>
        <end position="269"/>
    </location>
</feature>
<name>A0ABS3SVG4_9FLAO</name>
<dbReference type="Pfam" id="PF20009">
    <property type="entry name" value="GEVED"/>
    <property type="match status" value="1"/>
</dbReference>
<keyword evidence="2" id="KW-0677">Repeat</keyword>
<dbReference type="Gene3D" id="2.60.40.10">
    <property type="entry name" value="Immunoglobulins"/>
    <property type="match status" value="5"/>
</dbReference>
<feature type="compositionally biased region" description="Basic and acidic residues" evidence="3">
    <location>
        <begin position="62"/>
        <end position="74"/>
    </location>
</feature>
<evidence type="ECO:0000256" key="2">
    <source>
        <dbReference type="ARBA" id="ARBA00022737"/>
    </source>
</evidence>